<feature type="transmembrane region" description="Helical" evidence="14">
    <location>
        <begin position="34"/>
        <end position="53"/>
    </location>
</feature>
<dbReference type="InterPro" id="IPR007905">
    <property type="entry name" value="EBP"/>
</dbReference>
<evidence type="ECO:0000256" key="5">
    <source>
        <dbReference type="ARBA" id="ARBA00022955"/>
    </source>
</evidence>
<reference evidence="16" key="1">
    <citation type="submission" date="2021-03" db="EMBL/GenBank/DDBJ databases">
        <title>Revisited historic fungal species revealed as producer of novel bioactive compounds through whole genome sequencing and comparative genomics.</title>
        <authorList>
            <person name="Vignolle G.A."/>
            <person name="Hochenegger N."/>
            <person name="Mach R.L."/>
            <person name="Mach-Aigner A.R."/>
            <person name="Javad Rahimi M."/>
            <person name="Salim K.A."/>
            <person name="Chan C.M."/>
            <person name="Lim L.B.L."/>
            <person name="Cai F."/>
            <person name="Druzhinina I.S."/>
            <person name="U'Ren J.M."/>
            <person name="Derntl C."/>
        </authorList>
    </citation>
    <scope>NUCLEOTIDE SEQUENCE</scope>
    <source>
        <strain evidence="16">TUCIM 5799</strain>
    </source>
</reference>
<dbReference type="GO" id="GO:0016020">
    <property type="term" value="C:membrane"/>
    <property type="evidence" value="ECO:0007669"/>
    <property type="project" value="UniProtKB-SubCell"/>
</dbReference>
<evidence type="ECO:0000256" key="12">
    <source>
        <dbReference type="ARBA" id="ARBA00023235"/>
    </source>
</evidence>
<evidence type="ECO:0000256" key="8">
    <source>
        <dbReference type="ARBA" id="ARBA00023098"/>
    </source>
</evidence>
<evidence type="ECO:0000256" key="4">
    <source>
        <dbReference type="ARBA" id="ARBA00022692"/>
    </source>
</evidence>
<name>A0A9Q0AM49_9PEZI</name>
<evidence type="ECO:0000313" key="17">
    <source>
        <dbReference type="Proteomes" id="UP000829685"/>
    </source>
</evidence>
<feature type="transmembrane region" description="Helical" evidence="14">
    <location>
        <begin position="74"/>
        <end position="91"/>
    </location>
</feature>
<dbReference type="GO" id="GO:0016126">
    <property type="term" value="P:sterol biosynthetic process"/>
    <property type="evidence" value="ECO:0007669"/>
    <property type="project" value="UniProtKB-KW"/>
</dbReference>
<dbReference type="Proteomes" id="UP000829685">
    <property type="component" value="Unassembled WGS sequence"/>
</dbReference>
<comment type="caution">
    <text evidence="16">The sequence shown here is derived from an EMBL/GenBank/DDBJ whole genome shotgun (WGS) entry which is preliminary data.</text>
</comment>
<keyword evidence="3" id="KW-0444">Lipid biosynthesis</keyword>
<keyword evidence="4 13" id="KW-0812">Transmembrane</keyword>
<dbReference type="InterPro" id="IPR033118">
    <property type="entry name" value="EXPERA"/>
</dbReference>
<keyword evidence="12" id="KW-0413">Isomerase</keyword>
<keyword evidence="9 13" id="KW-0472">Membrane</keyword>
<evidence type="ECO:0000256" key="7">
    <source>
        <dbReference type="ARBA" id="ARBA00023011"/>
    </source>
</evidence>
<dbReference type="GO" id="GO:0004769">
    <property type="term" value="F:steroid Delta-isomerase activity"/>
    <property type="evidence" value="ECO:0007669"/>
    <property type="project" value="TreeGrafter"/>
</dbReference>
<dbReference type="GO" id="GO:0000247">
    <property type="term" value="F:C-8 sterol isomerase activity"/>
    <property type="evidence" value="ECO:0007669"/>
    <property type="project" value="TreeGrafter"/>
</dbReference>
<feature type="transmembrane region" description="Helical" evidence="14">
    <location>
        <begin position="122"/>
        <end position="146"/>
    </location>
</feature>
<keyword evidence="7" id="KW-0756">Sterol biosynthesis</keyword>
<keyword evidence="6 13" id="KW-1133">Transmembrane helix</keyword>
<evidence type="ECO:0000256" key="13">
    <source>
        <dbReference type="PROSITE-ProRule" id="PRU01087"/>
    </source>
</evidence>
<evidence type="ECO:0000256" key="14">
    <source>
        <dbReference type="SAM" id="Phobius"/>
    </source>
</evidence>
<protein>
    <recommendedName>
        <fullName evidence="15">EXPERA domain-containing protein</fullName>
    </recommendedName>
</protein>
<organism evidence="16 17">
    <name type="scientific">Neoarthrinium moseri</name>
    <dbReference type="NCBI Taxonomy" id="1658444"/>
    <lineage>
        <taxon>Eukaryota</taxon>
        <taxon>Fungi</taxon>
        <taxon>Dikarya</taxon>
        <taxon>Ascomycota</taxon>
        <taxon>Pezizomycotina</taxon>
        <taxon>Sordariomycetes</taxon>
        <taxon>Xylariomycetidae</taxon>
        <taxon>Amphisphaeriales</taxon>
        <taxon>Apiosporaceae</taxon>
        <taxon>Neoarthrinium</taxon>
    </lineage>
</organism>
<keyword evidence="5" id="KW-0752">Steroid biosynthesis</keyword>
<comment type="similarity">
    <text evidence="2">Belongs to the EBP family.</text>
</comment>
<dbReference type="AlphaFoldDB" id="A0A9Q0AM49"/>
<feature type="domain" description="EXPERA" evidence="15">
    <location>
        <begin position="67"/>
        <end position="213"/>
    </location>
</feature>
<keyword evidence="10" id="KW-1207">Sterol metabolism</keyword>
<dbReference type="PROSITE" id="PS51751">
    <property type="entry name" value="EXPERA"/>
    <property type="match status" value="1"/>
</dbReference>
<evidence type="ECO:0000256" key="2">
    <source>
        <dbReference type="ARBA" id="ARBA00008337"/>
    </source>
</evidence>
<feature type="transmembrane region" description="Helical" evidence="14">
    <location>
        <begin position="158"/>
        <end position="177"/>
    </location>
</feature>
<accession>A0A9Q0AM49</accession>
<evidence type="ECO:0000256" key="9">
    <source>
        <dbReference type="ARBA" id="ARBA00023136"/>
    </source>
</evidence>
<dbReference type="PANTHER" id="PTHR14207:SF0">
    <property type="entry name" value="3-BETA-HYDROXYSTEROID-DELTA(8),DELTA(7)-ISOMERASE"/>
    <property type="match status" value="1"/>
</dbReference>
<feature type="transmembrane region" description="Helical" evidence="14">
    <location>
        <begin position="192"/>
        <end position="214"/>
    </location>
</feature>
<comment type="subcellular location">
    <subcellularLocation>
        <location evidence="1">Membrane</location>
        <topology evidence="1">Multi-pass membrane protein</topology>
    </subcellularLocation>
</comment>
<dbReference type="EMBL" id="JAFIMR010000026">
    <property type="protein sequence ID" value="KAI1863046.1"/>
    <property type="molecule type" value="Genomic_DNA"/>
</dbReference>
<dbReference type="GO" id="GO:0047750">
    <property type="term" value="F:cholestenol delta-isomerase activity"/>
    <property type="evidence" value="ECO:0007669"/>
    <property type="project" value="InterPro"/>
</dbReference>
<evidence type="ECO:0000256" key="3">
    <source>
        <dbReference type="ARBA" id="ARBA00022516"/>
    </source>
</evidence>
<evidence type="ECO:0000256" key="1">
    <source>
        <dbReference type="ARBA" id="ARBA00004141"/>
    </source>
</evidence>
<dbReference type="PANTHER" id="PTHR14207">
    <property type="entry name" value="STEROL ISOMERASE"/>
    <property type="match status" value="1"/>
</dbReference>
<sequence length="239" mass="27652">MTDNNAGGLLIEHKLHPYYPPTIDLPAYAPNEIAVPYLISSFAGASVFVFALTTSLARHVRPSISNGELWTARWFMLCGCIHLFFEGYFAFNNAHMPSRTTLFGELWKEYALSDRRYLTRDAFVVCMETVTAVCWGPLSFIVGWFIINEHPFRHPLQLVVSLGQLYGDVLYYATFFFDEAVFGEIFCRPERYYFWAYFVMMNGFWIVIPLWLLFQSVMESGRAFSRLETEEKVGKKKSS</sequence>
<evidence type="ECO:0000259" key="15">
    <source>
        <dbReference type="PROSITE" id="PS51751"/>
    </source>
</evidence>
<evidence type="ECO:0000256" key="11">
    <source>
        <dbReference type="ARBA" id="ARBA00023221"/>
    </source>
</evidence>
<dbReference type="GO" id="GO:0005783">
    <property type="term" value="C:endoplasmic reticulum"/>
    <property type="evidence" value="ECO:0007669"/>
    <property type="project" value="TreeGrafter"/>
</dbReference>
<evidence type="ECO:0000256" key="6">
    <source>
        <dbReference type="ARBA" id="ARBA00022989"/>
    </source>
</evidence>
<evidence type="ECO:0000313" key="16">
    <source>
        <dbReference type="EMBL" id="KAI1863046.1"/>
    </source>
</evidence>
<keyword evidence="11" id="KW-0753">Steroid metabolism</keyword>
<proteinExistence type="inferred from homology"/>
<keyword evidence="17" id="KW-1185">Reference proteome</keyword>
<evidence type="ECO:0000256" key="10">
    <source>
        <dbReference type="ARBA" id="ARBA00023166"/>
    </source>
</evidence>
<gene>
    <name evidence="16" type="ORF">JX265_009092</name>
</gene>
<dbReference type="Pfam" id="PF05241">
    <property type="entry name" value="EBP"/>
    <property type="match status" value="1"/>
</dbReference>
<keyword evidence="8" id="KW-0443">Lipid metabolism</keyword>